<feature type="region of interest" description="Disordered" evidence="2">
    <location>
        <begin position="412"/>
        <end position="471"/>
    </location>
</feature>
<feature type="compositionally biased region" description="Basic and acidic residues" evidence="2">
    <location>
        <begin position="761"/>
        <end position="784"/>
    </location>
</feature>
<feature type="region of interest" description="Disordered" evidence="2">
    <location>
        <begin position="62"/>
        <end position="137"/>
    </location>
</feature>
<protein>
    <recommendedName>
        <fullName evidence="3">G-patch domain-containing protein</fullName>
    </recommendedName>
</protein>
<dbReference type="GO" id="GO:0005634">
    <property type="term" value="C:nucleus"/>
    <property type="evidence" value="ECO:0007669"/>
    <property type="project" value="TreeGrafter"/>
</dbReference>
<dbReference type="InterPro" id="IPR011666">
    <property type="entry name" value="DUF1604"/>
</dbReference>
<feature type="region of interest" description="Disordered" evidence="2">
    <location>
        <begin position="1"/>
        <end position="41"/>
    </location>
</feature>
<dbReference type="PROSITE" id="PS50174">
    <property type="entry name" value="G_PATCH"/>
    <property type="match status" value="1"/>
</dbReference>
<evidence type="ECO:0000313" key="4">
    <source>
        <dbReference type="EnsemblMetazoa" id="CLYHEMP008847.1"/>
    </source>
</evidence>
<name>A0A7M5V014_9CNID</name>
<dbReference type="InterPro" id="IPR000467">
    <property type="entry name" value="G_patch_dom"/>
</dbReference>
<feature type="region of interest" description="Disordered" evidence="2">
    <location>
        <begin position="562"/>
        <end position="589"/>
    </location>
</feature>
<dbReference type="Proteomes" id="UP000594262">
    <property type="component" value="Unplaced"/>
</dbReference>
<reference evidence="4" key="1">
    <citation type="submission" date="2021-01" db="UniProtKB">
        <authorList>
            <consortium name="EnsemblMetazoa"/>
        </authorList>
    </citation>
    <scope>IDENTIFICATION</scope>
</reference>
<feature type="region of interest" description="Disordered" evidence="2">
    <location>
        <begin position="351"/>
        <end position="384"/>
    </location>
</feature>
<evidence type="ECO:0000256" key="1">
    <source>
        <dbReference type="ARBA" id="ARBA00008600"/>
    </source>
</evidence>
<evidence type="ECO:0000256" key="2">
    <source>
        <dbReference type="SAM" id="MobiDB-lite"/>
    </source>
</evidence>
<feature type="domain" description="G-patch" evidence="3">
    <location>
        <begin position="166"/>
        <end position="222"/>
    </location>
</feature>
<dbReference type="GeneID" id="136807393"/>
<feature type="compositionally biased region" description="Polar residues" evidence="2">
    <location>
        <begin position="709"/>
        <end position="722"/>
    </location>
</feature>
<dbReference type="OrthoDB" id="20507at2759"/>
<dbReference type="PANTHER" id="PTHR13384">
    <property type="entry name" value="G PATCH DOMAIN-CONTAINING PROTEIN 1"/>
    <property type="match status" value="1"/>
</dbReference>
<proteinExistence type="inferred from homology"/>
<feature type="compositionally biased region" description="Polar residues" evidence="2">
    <location>
        <begin position="785"/>
        <end position="797"/>
    </location>
</feature>
<dbReference type="Pfam" id="PF01585">
    <property type="entry name" value="G-patch"/>
    <property type="match status" value="1"/>
</dbReference>
<organism evidence="4 5">
    <name type="scientific">Clytia hemisphaerica</name>
    <dbReference type="NCBI Taxonomy" id="252671"/>
    <lineage>
        <taxon>Eukaryota</taxon>
        <taxon>Metazoa</taxon>
        <taxon>Cnidaria</taxon>
        <taxon>Hydrozoa</taxon>
        <taxon>Hydroidolina</taxon>
        <taxon>Leptothecata</taxon>
        <taxon>Obeliida</taxon>
        <taxon>Clytiidae</taxon>
        <taxon>Clytia</taxon>
    </lineage>
</organism>
<feature type="region of interest" description="Disordered" evidence="2">
    <location>
        <begin position="746"/>
        <end position="811"/>
    </location>
</feature>
<comment type="similarity">
    <text evidence="1">Belongs to the GPATCH1 family.</text>
</comment>
<sequence>MFDDDENDDYVTIGTPFEIPDDIENAPLKKQAKVSDQIVTDKQGRRRFHGAFTGGFSAGYFNTVGSKEGWTPSTFKSSRKSKNQEIDEDEGSGQNQRFQQRPEDFMDDEDFSEHGIAPRRLKTTSDFTSTEEELNSRKRQITQHLNENEEQPASDSLLDELLLPTKLSIGIQILKKMGWKQGQGVGEKDRAASVPEPVKGKKVYGCMRPQATDSTDMSAFKKLLAPKDVVQISFTRKDNFHGIGYSGLDPTTAMFGSGLESRSFKPTGKEKRGIKGHAFGVGAFEDEDKDIYGVDNMSNYDISMTVEDESHKHGWSGAPKLKQNKGCLSGFEKGSRVLKAPSTQKMISIPSGFIPKHTFPSNEKNSSITCTQNDGDKNNKARLTSKERGLMFGETVKTLDDVNKWALKWDDRPAQEENDSEKDRDMETEKQEKSNRFSSRWDKEINQVRPKIINKPSPADTAEETKPKKDVPMYDVKSKTFRPFAKNPEKQARYEEFVKAKKENRDAVFQYDTSVTEWERQRERDEFTRASILYRPLNSMFANRFTPATSADPQNITLKSTMVEKPNDGSGGVPTKESNTSSSENDDRLSDDMKAAKMGMYGKLTRSVHQWHPDQLLCKRFNIPEPYPGSKIRGVPDRARKSKAGSFFERDFLSIAMSSSNENDNVEDIEEDDFASRIKNDEQKTLQKKTLKIGPLAHLNRNLGEVDNESNGAESITESNQGTSSSVSITKSITSKPSIDIFKAIFDDSESSSSDESDSDETQKEIDKSPPKIDKPDEETRIVESNKTNQSQMNDSIGSAYKPKTEGPLAF</sequence>
<dbReference type="EnsemblMetazoa" id="CLYHEMT008847.1">
    <property type="protein sequence ID" value="CLYHEMP008847.1"/>
    <property type="gene ID" value="CLYHEMG008847"/>
</dbReference>
<feature type="compositionally biased region" description="Basic and acidic residues" evidence="2">
    <location>
        <begin position="412"/>
        <end position="446"/>
    </location>
</feature>
<feature type="compositionally biased region" description="Acidic residues" evidence="2">
    <location>
        <begin position="747"/>
        <end position="760"/>
    </location>
</feature>
<accession>A0A7M5V014</accession>
<dbReference type="GO" id="GO:0003723">
    <property type="term" value="F:RNA binding"/>
    <property type="evidence" value="ECO:0007669"/>
    <property type="project" value="TreeGrafter"/>
</dbReference>
<dbReference type="Pfam" id="PF26093">
    <property type="entry name" value="HTH_TGH"/>
    <property type="match status" value="1"/>
</dbReference>
<dbReference type="Pfam" id="PF07713">
    <property type="entry name" value="DUF1604"/>
    <property type="match status" value="1"/>
</dbReference>
<feature type="compositionally biased region" description="Polar residues" evidence="2">
    <location>
        <begin position="359"/>
        <end position="373"/>
    </location>
</feature>
<dbReference type="PANTHER" id="PTHR13384:SF19">
    <property type="entry name" value="G PATCH DOMAIN-CONTAINING PROTEIN 1"/>
    <property type="match status" value="1"/>
</dbReference>
<dbReference type="GO" id="GO:0006397">
    <property type="term" value="P:mRNA processing"/>
    <property type="evidence" value="ECO:0007669"/>
    <property type="project" value="InterPro"/>
</dbReference>
<feature type="compositionally biased region" description="Basic and acidic residues" evidence="2">
    <location>
        <begin position="374"/>
        <end position="384"/>
    </location>
</feature>
<keyword evidence="5" id="KW-1185">Reference proteome</keyword>
<evidence type="ECO:0000259" key="3">
    <source>
        <dbReference type="PROSITE" id="PS50174"/>
    </source>
</evidence>
<dbReference type="RefSeq" id="XP_066920075.1">
    <property type="nucleotide sequence ID" value="XM_067063974.1"/>
</dbReference>
<feature type="region of interest" description="Disordered" evidence="2">
    <location>
        <begin position="702"/>
        <end position="729"/>
    </location>
</feature>
<evidence type="ECO:0000313" key="5">
    <source>
        <dbReference type="Proteomes" id="UP000594262"/>
    </source>
</evidence>
<dbReference type="AlphaFoldDB" id="A0A7M5V014"/>